<gene>
    <name evidence="2" type="ORF">C8A05DRAFT_14343</name>
</gene>
<dbReference type="Proteomes" id="UP001303889">
    <property type="component" value="Unassembled WGS sequence"/>
</dbReference>
<evidence type="ECO:0000313" key="3">
    <source>
        <dbReference type="Proteomes" id="UP001303889"/>
    </source>
</evidence>
<organism evidence="2 3">
    <name type="scientific">Staphylotrichum tortipilum</name>
    <dbReference type="NCBI Taxonomy" id="2831512"/>
    <lineage>
        <taxon>Eukaryota</taxon>
        <taxon>Fungi</taxon>
        <taxon>Dikarya</taxon>
        <taxon>Ascomycota</taxon>
        <taxon>Pezizomycotina</taxon>
        <taxon>Sordariomycetes</taxon>
        <taxon>Sordariomycetidae</taxon>
        <taxon>Sordariales</taxon>
        <taxon>Chaetomiaceae</taxon>
        <taxon>Staphylotrichum</taxon>
    </lineage>
</organism>
<dbReference type="EMBL" id="MU855434">
    <property type="protein sequence ID" value="KAK3903693.1"/>
    <property type="molecule type" value="Genomic_DNA"/>
</dbReference>
<dbReference type="AlphaFoldDB" id="A0AAN6RV69"/>
<evidence type="ECO:0000256" key="1">
    <source>
        <dbReference type="SAM" id="MobiDB-lite"/>
    </source>
</evidence>
<name>A0AAN6RV69_9PEZI</name>
<protein>
    <submittedName>
        <fullName evidence="2">Uncharacterized protein</fullName>
    </submittedName>
</protein>
<proteinExistence type="predicted"/>
<evidence type="ECO:0000313" key="2">
    <source>
        <dbReference type="EMBL" id="KAK3903693.1"/>
    </source>
</evidence>
<sequence length="308" mass="32640">MGTQDAGKGKAGTSIKGSARDSSSLDDSRDSLSSFPSEAPKDATGTPSPYHPFPAIMTASSDWGQFKTFNLCGVTSHDRLYLIEAHLGYSGKAPLGTRPGLLLHNGTSKNDPILAAAGDESQFAARAYSFCNNSLILMPPLPDAGPLSADGGLVTEWLRASVNDAKEVTFTFGIEVGNPHKEEVRRERFEWRKIERGTDEAAKEGGYRLVAASDASGPPEGTPAAVASSSLSPDAGGRDVLALLSWSKRFSTSRQVFSLELLGRGQSGELGERWALMVVMTALRLLVMRIAGKTAKPVISAGQKLASK</sequence>
<comment type="caution">
    <text evidence="2">The sequence shown here is derived from an EMBL/GenBank/DDBJ whole genome shotgun (WGS) entry which is preliminary data.</text>
</comment>
<keyword evidence="3" id="KW-1185">Reference proteome</keyword>
<reference evidence="2" key="2">
    <citation type="submission" date="2023-05" db="EMBL/GenBank/DDBJ databases">
        <authorList>
            <consortium name="Lawrence Berkeley National Laboratory"/>
            <person name="Steindorff A."/>
            <person name="Hensen N."/>
            <person name="Bonometti L."/>
            <person name="Westerberg I."/>
            <person name="Brannstrom I.O."/>
            <person name="Guillou S."/>
            <person name="Cros-Aarteil S."/>
            <person name="Calhoun S."/>
            <person name="Haridas S."/>
            <person name="Kuo A."/>
            <person name="Mondo S."/>
            <person name="Pangilinan J."/>
            <person name="Riley R."/>
            <person name="Labutti K."/>
            <person name="Andreopoulos B."/>
            <person name="Lipzen A."/>
            <person name="Chen C."/>
            <person name="Yanf M."/>
            <person name="Daum C."/>
            <person name="Ng V."/>
            <person name="Clum A."/>
            <person name="Ohm R."/>
            <person name="Martin F."/>
            <person name="Silar P."/>
            <person name="Natvig D."/>
            <person name="Lalanne C."/>
            <person name="Gautier V."/>
            <person name="Ament-Velasquez S.L."/>
            <person name="Kruys A."/>
            <person name="Hutchinson M.I."/>
            <person name="Powell A.J."/>
            <person name="Barry K."/>
            <person name="Miller A.N."/>
            <person name="Grigoriev I.V."/>
            <person name="Debuchy R."/>
            <person name="Gladieux P."/>
            <person name="Thoren M.H."/>
            <person name="Johannesson H."/>
        </authorList>
    </citation>
    <scope>NUCLEOTIDE SEQUENCE</scope>
    <source>
        <strain evidence="2">CBS 103.79</strain>
    </source>
</reference>
<reference evidence="2" key="1">
    <citation type="journal article" date="2023" name="Mol. Phylogenet. Evol.">
        <title>Genome-scale phylogeny and comparative genomics of the fungal order Sordariales.</title>
        <authorList>
            <person name="Hensen N."/>
            <person name="Bonometti L."/>
            <person name="Westerberg I."/>
            <person name="Brannstrom I.O."/>
            <person name="Guillou S."/>
            <person name="Cros-Aarteil S."/>
            <person name="Calhoun S."/>
            <person name="Haridas S."/>
            <person name="Kuo A."/>
            <person name="Mondo S."/>
            <person name="Pangilinan J."/>
            <person name="Riley R."/>
            <person name="LaButti K."/>
            <person name="Andreopoulos B."/>
            <person name="Lipzen A."/>
            <person name="Chen C."/>
            <person name="Yan M."/>
            <person name="Daum C."/>
            <person name="Ng V."/>
            <person name="Clum A."/>
            <person name="Steindorff A."/>
            <person name="Ohm R.A."/>
            <person name="Martin F."/>
            <person name="Silar P."/>
            <person name="Natvig D.O."/>
            <person name="Lalanne C."/>
            <person name="Gautier V."/>
            <person name="Ament-Velasquez S.L."/>
            <person name="Kruys A."/>
            <person name="Hutchinson M.I."/>
            <person name="Powell A.J."/>
            <person name="Barry K."/>
            <person name="Miller A.N."/>
            <person name="Grigoriev I.V."/>
            <person name="Debuchy R."/>
            <person name="Gladieux P."/>
            <person name="Hiltunen Thoren M."/>
            <person name="Johannesson H."/>
        </authorList>
    </citation>
    <scope>NUCLEOTIDE SEQUENCE</scope>
    <source>
        <strain evidence="2">CBS 103.79</strain>
    </source>
</reference>
<feature type="region of interest" description="Disordered" evidence="1">
    <location>
        <begin position="1"/>
        <end position="50"/>
    </location>
</feature>
<accession>A0AAN6RV69</accession>